<reference evidence="4 5" key="1">
    <citation type="journal article" date="2016" name="Genome Announc.">
        <title>Draft Genome Sequences of Five Rapidly Growing Mycobacterium Species, M. thermoresistibile, M. fortuitum subsp. acetamidolyticum, M. canariasense, M. brisbanense, and M. novocastrense.</title>
        <authorList>
            <person name="Katahira K."/>
            <person name="Ogura Y."/>
            <person name="Gotoh Y."/>
            <person name="Hayashi T."/>
        </authorList>
    </citation>
    <scope>NUCLEOTIDE SEQUENCE [LARGE SCALE GENOMIC DNA]</scope>
    <source>
        <strain evidence="4 5">JCM6362</strain>
    </source>
</reference>
<feature type="domain" description="HTH tetR-type" evidence="3">
    <location>
        <begin position="15"/>
        <end position="74"/>
    </location>
</feature>
<dbReference type="OMA" id="WERTPMA"/>
<dbReference type="InterPro" id="IPR050109">
    <property type="entry name" value="HTH-type_TetR-like_transc_reg"/>
</dbReference>
<dbReference type="Gene3D" id="1.10.357.10">
    <property type="entry name" value="Tetracycline Repressor, domain 2"/>
    <property type="match status" value="1"/>
</dbReference>
<dbReference type="InterPro" id="IPR001647">
    <property type="entry name" value="HTH_TetR"/>
</dbReference>
<dbReference type="OrthoDB" id="3212503at2"/>
<dbReference type="Pfam" id="PF00440">
    <property type="entry name" value="TetR_N"/>
    <property type="match status" value="1"/>
</dbReference>
<evidence type="ECO:0000313" key="4">
    <source>
        <dbReference type="EMBL" id="GAT16448.1"/>
    </source>
</evidence>
<dbReference type="PROSITE" id="PS50977">
    <property type="entry name" value="HTH_TETR_2"/>
    <property type="match status" value="1"/>
</dbReference>
<dbReference type="STRING" id="1797.RMCT_3417"/>
<keyword evidence="1 2" id="KW-0238">DNA-binding</keyword>
<dbReference type="InterPro" id="IPR009057">
    <property type="entry name" value="Homeodomain-like_sf"/>
</dbReference>
<dbReference type="SUPFAM" id="SSF46689">
    <property type="entry name" value="Homeodomain-like"/>
    <property type="match status" value="1"/>
</dbReference>
<dbReference type="EMBL" id="BCTB01000044">
    <property type="protein sequence ID" value="GAT16448.1"/>
    <property type="molecule type" value="Genomic_DNA"/>
</dbReference>
<dbReference type="PANTHER" id="PTHR30055">
    <property type="entry name" value="HTH-TYPE TRANSCRIPTIONAL REGULATOR RUTR"/>
    <property type="match status" value="1"/>
</dbReference>
<proteinExistence type="predicted"/>
<dbReference type="PANTHER" id="PTHR30055:SF226">
    <property type="entry name" value="HTH-TYPE TRANSCRIPTIONAL REGULATOR PKSA"/>
    <property type="match status" value="1"/>
</dbReference>
<sequence>MRTHGWRGTPPRSDDEAVERILAATHRCVAERGGQTTIAHVAAELGVSRATVYRYFPSTSALLQAAAVEGTRRFLHRMAERLGRIDDVADAIIEGVVQTVAAVPNEPYLRLLLDEPSHVLLRDVTSESAREIGKSMLLESTSVDWARLRPAAEIVDELDELIEWSLRIVQSFLTDPGDPPRSPDALRAHLHRWLGPAIREWVASVGIDAEQSPPE</sequence>
<evidence type="ECO:0000256" key="1">
    <source>
        <dbReference type="ARBA" id="ARBA00023125"/>
    </source>
</evidence>
<accession>A0A117IN94</accession>
<gene>
    <name evidence="4" type="ORF">RMCT_3417</name>
</gene>
<evidence type="ECO:0000259" key="3">
    <source>
        <dbReference type="PROSITE" id="PS50977"/>
    </source>
</evidence>
<evidence type="ECO:0000256" key="2">
    <source>
        <dbReference type="PROSITE-ProRule" id="PRU00335"/>
    </source>
</evidence>
<name>A0A117IN94_MYCTH</name>
<dbReference type="RefSeq" id="WP_003927245.1">
    <property type="nucleotide sequence ID" value="NZ_BCTB01000044.1"/>
</dbReference>
<reference evidence="5" key="2">
    <citation type="submission" date="2016-02" db="EMBL/GenBank/DDBJ databases">
        <title>Draft genome sequence of five rapidly growing Mycobacterium species.</title>
        <authorList>
            <person name="Katahira K."/>
            <person name="Gotou Y."/>
            <person name="Iida K."/>
            <person name="Ogura Y."/>
            <person name="Hayashi T."/>
        </authorList>
    </citation>
    <scope>NUCLEOTIDE SEQUENCE [LARGE SCALE GENOMIC DNA]</scope>
    <source>
        <strain evidence="5">JCM6362</strain>
    </source>
</reference>
<dbReference type="Proteomes" id="UP000069654">
    <property type="component" value="Unassembled WGS sequence"/>
</dbReference>
<dbReference type="GO" id="GO:0003700">
    <property type="term" value="F:DNA-binding transcription factor activity"/>
    <property type="evidence" value="ECO:0007669"/>
    <property type="project" value="TreeGrafter"/>
</dbReference>
<organism evidence="4 5">
    <name type="scientific">Mycolicibacterium thermoresistibile</name>
    <name type="common">Mycobacterium thermoresistibile</name>
    <dbReference type="NCBI Taxonomy" id="1797"/>
    <lineage>
        <taxon>Bacteria</taxon>
        <taxon>Bacillati</taxon>
        <taxon>Actinomycetota</taxon>
        <taxon>Actinomycetes</taxon>
        <taxon>Mycobacteriales</taxon>
        <taxon>Mycobacteriaceae</taxon>
        <taxon>Mycolicibacterium</taxon>
    </lineage>
</organism>
<dbReference type="AlphaFoldDB" id="A0A117IN94"/>
<dbReference type="GO" id="GO:0000976">
    <property type="term" value="F:transcription cis-regulatory region binding"/>
    <property type="evidence" value="ECO:0007669"/>
    <property type="project" value="TreeGrafter"/>
</dbReference>
<protein>
    <submittedName>
        <fullName evidence="4">Transcriptional regulator, TetR family</fullName>
    </submittedName>
</protein>
<feature type="DNA-binding region" description="H-T-H motif" evidence="2">
    <location>
        <begin position="37"/>
        <end position="56"/>
    </location>
</feature>
<evidence type="ECO:0000313" key="5">
    <source>
        <dbReference type="Proteomes" id="UP000069654"/>
    </source>
</evidence>
<comment type="caution">
    <text evidence="4">The sequence shown here is derived from an EMBL/GenBank/DDBJ whole genome shotgun (WGS) entry which is preliminary data.</text>
</comment>
<dbReference type="PRINTS" id="PR00455">
    <property type="entry name" value="HTHTETR"/>
</dbReference>